<evidence type="ECO:0000313" key="2">
    <source>
        <dbReference type="Proteomes" id="UP000271925"/>
    </source>
</evidence>
<dbReference type="EMBL" id="RQJO01000007">
    <property type="protein sequence ID" value="RRB06578.1"/>
    <property type="molecule type" value="Genomic_DNA"/>
</dbReference>
<evidence type="ECO:0000313" key="1">
    <source>
        <dbReference type="EMBL" id="RRB06578.1"/>
    </source>
</evidence>
<proteinExistence type="predicted"/>
<dbReference type="PROSITE" id="PS51257">
    <property type="entry name" value="PROKAR_LIPOPROTEIN"/>
    <property type="match status" value="1"/>
</dbReference>
<organism evidence="1 2">
    <name type="scientific">Larkinella rosea</name>
    <dbReference type="NCBI Taxonomy" id="2025312"/>
    <lineage>
        <taxon>Bacteria</taxon>
        <taxon>Pseudomonadati</taxon>
        <taxon>Bacteroidota</taxon>
        <taxon>Cytophagia</taxon>
        <taxon>Cytophagales</taxon>
        <taxon>Spirosomataceae</taxon>
        <taxon>Larkinella</taxon>
    </lineage>
</organism>
<keyword evidence="2" id="KW-1185">Reference proteome</keyword>
<accession>A0A3P1C010</accession>
<gene>
    <name evidence="1" type="ORF">EHT25_01905</name>
</gene>
<name>A0A3P1C010_9BACT</name>
<protein>
    <submittedName>
        <fullName evidence="1">Uncharacterized protein</fullName>
    </submittedName>
</protein>
<comment type="caution">
    <text evidence="1">The sequence shown here is derived from an EMBL/GenBank/DDBJ whole genome shotgun (WGS) entry which is preliminary data.</text>
</comment>
<sequence>MKTISHQLIKKTTSSILVLVVLTLAGCGIEEKVIPAIAEELRLGPKILSASISGIPDENIEIDHKKNQIIITVPAGLINLTKKIEITIQDKAEWASSQPDVINFCSGTLSHSWGGVSTTDLEYDTHTAVIRKGNIERAYRVVIKQNEDMYFAVTDKVIEIEAEFGDSFLSNIPIYNFSDGDDRTADIVFTNTQSGNQFVASGPNCWYNFATDDLCRIPANTPPGEYSVQLQKKNGRKTTNQLRVLLKAGAPYVAYLNEIILTPRPKDIKLVGANLYSQAKIEVEIWHHRTQEHYRIKPILNDPSGREGVLPMPLNFKAGQYYYKIYANGELQENEKRLIVRQTEKQPFLFWSSIGEPIVLPKNVPVNYLYCYQVLPTRSPTAKLTSINDDKKTYLFPILSRDSIYELGPNYFIIPNNVQPGRYLITMQYTDVDGVLQESEPMETDVIVK</sequence>
<reference evidence="1 2" key="1">
    <citation type="submission" date="2018-11" db="EMBL/GenBank/DDBJ databases">
        <authorList>
            <person name="Zhou Z."/>
            <person name="Wang G."/>
        </authorList>
    </citation>
    <scope>NUCLEOTIDE SEQUENCE [LARGE SCALE GENOMIC DNA]</scope>
    <source>
        <strain evidence="1 2">KCTC52004</strain>
    </source>
</reference>
<dbReference type="RefSeq" id="WP_124869820.1">
    <property type="nucleotide sequence ID" value="NZ_RQJO01000007.1"/>
</dbReference>
<dbReference type="Proteomes" id="UP000271925">
    <property type="component" value="Unassembled WGS sequence"/>
</dbReference>
<dbReference type="AlphaFoldDB" id="A0A3P1C010"/>
<dbReference type="OrthoDB" id="918471at2"/>